<evidence type="ECO:0000256" key="2">
    <source>
        <dbReference type="ARBA" id="ARBA00022801"/>
    </source>
</evidence>
<gene>
    <name evidence="6" type="ORF">Sangu_0219000</name>
</gene>
<sequence length="144" mass="15976">MGRQFPSSNPSILLLALTGVAIFCCPFDVVEGVIGVSWGRQTSHRLIPSMVVDLLLQNDIRHLKVFSVSDNVLEAFSGGHIAITVTLPNEGLKHIVNTGVAAYWLQQKIRKHQIKNINITSLYVGSQPFSTFYRKEPTTLLSTR</sequence>
<keyword evidence="5" id="KW-0732">Signal</keyword>
<protein>
    <submittedName>
        <fullName evidence="6">Glucan endo-1,3-beta-glucosidase</fullName>
    </submittedName>
</protein>
<proteinExistence type="inferred from homology"/>
<reference evidence="6" key="1">
    <citation type="submission" date="2020-06" db="EMBL/GenBank/DDBJ databases">
        <authorList>
            <person name="Li T."/>
            <person name="Hu X."/>
            <person name="Zhang T."/>
            <person name="Song X."/>
            <person name="Zhang H."/>
            <person name="Dai N."/>
            <person name="Sheng W."/>
            <person name="Hou X."/>
            <person name="Wei L."/>
        </authorList>
    </citation>
    <scope>NUCLEOTIDE SEQUENCE</scope>
    <source>
        <strain evidence="6">G01</strain>
        <tissue evidence="6">Leaf</tissue>
    </source>
</reference>
<feature type="chain" id="PRO_5043665898" evidence="5">
    <location>
        <begin position="33"/>
        <end position="144"/>
    </location>
</feature>
<feature type="signal peptide" evidence="5">
    <location>
        <begin position="1"/>
        <end position="32"/>
    </location>
</feature>
<keyword evidence="3" id="KW-0326">Glycosidase</keyword>
<dbReference type="AlphaFoldDB" id="A0AAW2RNM8"/>
<organism evidence="6">
    <name type="scientific">Sesamum angustifolium</name>
    <dbReference type="NCBI Taxonomy" id="2727405"/>
    <lineage>
        <taxon>Eukaryota</taxon>
        <taxon>Viridiplantae</taxon>
        <taxon>Streptophyta</taxon>
        <taxon>Embryophyta</taxon>
        <taxon>Tracheophyta</taxon>
        <taxon>Spermatophyta</taxon>
        <taxon>Magnoliopsida</taxon>
        <taxon>eudicotyledons</taxon>
        <taxon>Gunneridae</taxon>
        <taxon>Pentapetalae</taxon>
        <taxon>asterids</taxon>
        <taxon>lamiids</taxon>
        <taxon>Lamiales</taxon>
        <taxon>Pedaliaceae</taxon>
        <taxon>Sesamum</taxon>
    </lineage>
</organism>
<dbReference type="EMBL" id="JACGWK010000001">
    <property type="protein sequence ID" value="KAL0381547.1"/>
    <property type="molecule type" value="Genomic_DNA"/>
</dbReference>
<evidence type="ECO:0000313" key="6">
    <source>
        <dbReference type="EMBL" id="KAL0381547.1"/>
    </source>
</evidence>
<comment type="caution">
    <text evidence="6">The sequence shown here is derived from an EMBL/GenBank/DDBJ whole genome shotgun (WGS) entry which is preliminary data.</text>
</comment>
<dbReference type="GO" id="GO:0005975">
    <property type="term" value="P:carbohydrate metabolic process"/>
    <property type="evidence" value="ECO:0007669"/>
    <property type="project" value="InterPro"/>
</dbReference>
<name>A0AAW2RNM8_9LAMI</name>
<accession>A0AAW2RNM8</accession>
<dbReference type="InterPro" id="IPR000490">
    <property type="entry name" value="Glyco_hydro_17"/>
</dbReference>
<dbReference type="InterPro" id="IPR044965">
    <property type="entry name" value="Glyco_hydro_17_plant"/>
</dbReference>
<comment type="similarity">
    <text evidence="1 4">Belongs to the glycosyl hydrolase 17 family.</text>
</comment>
<dbReference type="Gene3D" id="3.20.20.80">
    <property type="entry name" value="Glycosidases"/>
    <property type="match status" value="1"/>
</dbReference>
<dbReference type="GO" id="GO:0004553">
    <property type="term" value="F:hydrolase activity, hydrolyzing O-glycosyl compounds"/>
    <property type="evidence" value="ECO:0007669"/>
    <property type="project" value="InterPro"/>
</dbReference>
<evidence type="ECO:0000256" key="5">
    <source>
        <dbReference type="SAM" id="SignalP"/>
    </source>
</evidence>
<dbReference type="PANTHER" id="PTHR32227">
    <property type="entry name" value="GLUCAN ENDO-1,3-BETA-GLUCOSIDASE BG1-RELATED-RELATED"/>
    <property type="match status" value="1"/>
</dbReference>
<dbReference type="Pfam" id="PF00332">
    <property type="entry name" value="Glyco_hydro_17"/>
    <property type="match status" value="1"/>
</dbReference>
<evidence type="ECO:0000256" key="1">
    <source>
        <dbReference type="ARBA" id="ARBA00008773"/>
    </source>
</evidence>
<evidence type="ECO:0000256" key="3">
    <source>
        <dbReference type="ARBA" id="ARBA00023295"/>
    </source>
</evidence>
<dbReference type="SUPFAM" id="SSF51445">
    <property type="entry name" value="(Trans)glycosidases"/>
    <property type="match status" value="1"/>
</dbReference>
<dbReference type="InterPro" id="IPR017853">
    <property type="entry name" value="GH"/>
</dbReference>
<evidence type="ECO:0000256" key="4">
    <source>
        <dbReference type="RuleBase" id="RU004335"/>
    </source>
</evidence>
<keyword evidence="2" id="KW-0378">Hydrolase</keyword>
<reference evidence="6" key="2">
    <citation type="journal article" date="2024" name="Plant">
        <title>Genomic evolution and insights into agronomic trait innovations of Sesamum species.</title>
        <authorList>
            <person name="Miao H."/>
            <person name="Wang L."/>
            <person name="Qu L."/>
            <person name="Liu H."/>
            <person name="Sun Y."/>
            <person name="Le M."/>
            <person name="Wang Q."/>
            <person name="Wei S."/>
            <person name="Zheng Y."/>
            <person name="Lin W."/>
            <person name="Duan Y."/>
            <person name="Cao H."/>
            <person name="Xiong S."/>
            <person name="Wang X."/>
            <person name="Wei L."/>
            <person name="Li C."/>
            <person name="Ma Q."/>
            <person name="Ju M."/>
            <person name="Zhao R."/>
            <person name="Li G."/>
            <person name="Mu C."/>
            <person name="Tian Q."/>
            <person name="Mei H."/>
            <person name="Zhang T."/>
            <person name="Gao T."/>
            <person name="Zhang H."/>
        </authorList>
    </citation>
    <scope>NUCLEOTIDE SEQUENCE</scope>
    <source>
        <strain evidence="6">G01</strain>
    </source>
</reference>